<gene>
    <name evidence="8" type="ORF">Ocin01_04533</name>
</gene>
<evidence type="ECO:0000256" key="2">
    <source>
        <dbReference type="ARBA" id="ARBA00023121"/>
    </source>
</evidence>
<dbReference type="GO" id="GO:0005504">
    <property type="term" value="F:fatty acid binding"/>
    <property type="evidence" value="ECO:0007669"/>
    <property type="project" value="UniProtKB-ARBA"/>
</dbReference>
<comment type="caution">
    <text evidence="8">The sequence shown here is derived from an EMBL/GenBank/DDBJ whole genome shotgun (WGS) entry which is preliminary data.</text>
</comment>
<sequence length="177" mass="20021">MNGKVSSFSSACPALQKYCPMHLASHRGFRKQISQNFNKMPSMTGTFKLIKSENFDEYMKAIGVGMVMRKMAQAATPTTEIKQEGESWNIKTMTTFKTTEIKFKLGEAFDETTADGRQCKSVITKKNEKILLHEQNCNGQVLKILREFSDDGTEMKMVLEAPTDTTPVVSTRIYQKQ</sequence>
<dbReference type="PANTHER" id="PTHR11955">
    <property type="entry name" value="FATTY ACID BINDING PROTEIN"/>
    <property type="match status" value="1"/>
</dbReference>
<dbReference type="InterPro" id="IPR031259">
    <property type="entry name" value="ILBP"/>
</dbReference>
<evidence type="ECO:0000313" key="9">
    <source>
        <dbReference type="Proteomes" id="UP000094527"/>
    </source>
</evidence>
<dbReference type="Gene3D" id="2.40.128.20">
    <property type="match status" value="1"/>
</dbReference>
<keyword evidence="2" id="KW-0446">Lipid-binding</keyword>
<protein>
    <recommendedName>
        <fullName evidence="4">Fatty acid-binding protein, muscle</fullName>
    </recommendedName>
    <alternativeName>
        <fullName evidence="5">M-FABP</fullName>
    </alternativeName>
</protein>
<comment type="similarity">
    <text evidence="1 6">Belongs to the calycin superfamily. Fatty-acid binding protein (FABP) family.</text>
</comment>
<dbReference type="PRINTS" id="PR00178">
    <property type="entry name" value="FATTYACIDBP"/>
</dbReference>
<evidence type="ECO:0000313" key="8">
    <source>
        <dbReference type="EMBL" id="ODN02148.1"/>
    </source>
</evidence>
<dbReference type="OrthoDB" id="354351at2759"/>
<keyword evidence="6" id="KW-0813">Transport</keyword>
<dbReference type="InterPro" id="IPR012674">
    <property type="entry name" value="Calycin"/>
</dbReference>
<dbReference type="SUPFAM" id="SSF50814">
    <property type="entry name" value="Lipocalins"/>
    <property type="match status" value="1"/>
</dbReference>
<dbReference type="InterPro" id="IPR000566">
    <property type="entry name" value="Lipocln_cytosolic_FA-bd_dom"/>
</dbReference>
<name>A0A1D2NA64_ORCCI</name>
<evidence type="ECO:0000256" key="5">
    <source>
        <dbReference type="ARBA" id="ARBA00081149"/>
    </source>
</evidence>
<evidence type="ECO:0000259" key="7">
    <source>
        <dbReference type="PROSITE" id="PS00214"/>
    </source>
</evidence>
<dbReference type="CDD" id="cd00742">
    <property type="entry name" value="FABP"/>
    <property type="match status" value="1"/>
</dbReference>
<dbReference type="OMA" id="MPNFAGN"/>
<evidence type="ECO:0000256" key="1">
    <source>
        <dbReference type="ARBA" id="ARBA00008390"/>
    </source>
</evidence>
<evidence type="ECO:0000256" key="6">
    <source>
        <dbReference type="RuleBase" id="RU003696"/>
    </source>
</evidence>
<dbReference type="PROSITE" id="PS00214">
    <property type="entry name" value="FABP"/>
    <property type="match status" value="1"/>
</dbReference>
<dbReference type="FunFam" id="2.40.128.20:FF:000001">
    <property type="entry name" value="Fatty acid-binding protein, adipocyte"/>
    <property type="match status" value="1"/>
</dbReference>
<accession>A0A1D2NA64</accession>
<dbReference type="AlphaFoldDB" id="A0A1D2NA64"/>
<keyword evidence="9" id="KW-1185">Reference proteome</keyword>
<reference evidence="8 9" key="1">
    <citation type="journal article" date="2016" name="Genome Biol. Evol.">
        <title>Gene Family Evolution Reflects Adaptation to Soil Environmental Stressors in the Genome of the Collembolan Orchesella cincta.</title>
        <authorList>
            <person name="Faddeeva-Vakhrusheva A."/>
            <person name="Derks M.F."/>
            <person name="Anvar S.Y."/>
            <person name="Agamennone V."/>
            <person name="Suring W."/>
            <person name="Smit S."/>
            <person name="van Straalen N.M."/>
            <person name="Roelofs D."/>
        </authorList>
    </citation>
    <scope>NUCLEOTIDE SEQUENCE [LARGE SCALE GENOMIC DNA]</scope>
    <source>
        <tissue evidence="8">Mixed pool</tissue>
    </source>
</reference>
<feature type="domain" description="Cytosolic fatty-acid binding proteins" evidence="7">
    <location>
        <begin position="45"/>
        <end position="62"/>
    </location>
</feature>
<organism evidence="8 9">
    <name type="scientific">Orchesella cincta</name>
    <name type="common">Springtail</name>
    <name type="synonym">Podura cincta</name>
    <dbReference type="NCBI Taxonomy" id="48709"/>
    <lineage>
        <taxon>Eukaryota</taxon>
        <taxon>Metazoa</taxon>
        <taxon>Ecdysozoa</taxon>
        <taxon>Arthropoda</taxon>
        <taxon>Hexapoda</taxon>
        <taxon>Collembola</taxon>
        <taxon>Entomobryomorpha</taxon>
        <taxon>Entomobryoidea</taxon>
        <taxon>Orchesellidae</taxon>
        <taxon>Orchesellinae</taxon>
        <taxon>Orchesella</taxon>
    </lineage>
</organism>
<evidence type="ECO:0000256" key="4">
    <source>
        <dbReference type="ARBA" id="ARBA00072951"/>
    </source>
</evidence>
<dbReference type="STRING" id="48709.A0A1D2NA64"/>
<dbReference type="EMBL" id="LJIJ01000123">
    <property type="protein sequence ID" value="ODN02148.1"/>
    <property type="molecule type" value="Genomic_DNA"/>
</dbReference>
<proteinExistence type="inferred from homology"/>
<dbReference type="Proteomes" id="UP000094527">
    <property type="component" value="Unassembled WGS sequence"/>
</dbReference>
<dbReference type="Pfam" id="PF00061">
    <property type="entry name" value="Lipocalin"/>
    <property type="match status" value="1"/>
</dbReference>
<comment type="function">
    <text evidence="3">Binds fatty acids in a 1:1 molar ratio.</text>
</comment>
<evidence type="ECO:0000256" key="3">
    <source>
        <dbReference type="ARBA" id="ARBA00057009"/>
    </source>
</evidence>
<dbReference type="InterPro" id="IPR000463">
    <property type="entry name" value="Fatty_acid-bd"/>
</dbReference>